<dbReference type="Gene3D" id="1.10.10.10">
    <property type="entry name" value="Winged helix-like DNA-binding domain superfamily/Winged helix DNA-binding domain"/>
    <property type="match status" value="1"/>
</dbReference>
<evidence type="ECO:0000259" key="5">
    <source>
        <dbReference type="Pfam" id="PF00891"/>
    </source>
</evidence>
<evidence type="ECO:0000256" key="3">
    <source>
        <dbReference type="ARBA" id="ARBA00022691"/>
    </source>
</evidence>
<dbReference type="PANTHER" id="PTHR43712:SF2">
    <property type="entry name" value="O-METHYLTRANSFERASE CICE"/>
    <property type="match status" value="1"/>
</dbReference>
<dbReference type="InterPro" id="IPR016461">
    <property type="entry name" value="COMT-like"/>
</dbReference>
<evidence type="ECO:0000313" key="8">
    <source>
        <dbReference type="Proteomes" id="UP000664781"/>
    </source>
</evidence>
<proteinExistence type="predicted"/>
<dbReference type="InterPro" id="IPR029063">
    <property type="entry name" value="SAM-dependent_MTases_sf"/>
</dbReference>
<dbReference type="GO" id="GO:0046983">
    <property type="term" value="F:protein dimerization activity"/>
    <property type="evidence" value="ECO:0007669"/>
    <property type="project" value="InterPro"/>
</dbReference>
<feature type="active site" description="Proton acceptor" evidence="4">
    <location>
        <position position="247"/>
    </location>
</feature>
<dbReference type="InterPro" id="IPR036388">
    <property type="entry name" value="WH-like_DNA-bd_sf"/>
</dbReference>
<organism evidence="7 8">
    <name type="scientific">Streptomyces triculaminicus</name>
    <dbReference type="NCBI Taxonomy" id="2816232"/>
    <lineage>
        <taxon>Bacteria</taxon>
        <taxon>Bacillati</taxon>
        <taxon>Actinomycetota</taxon>
        <taxon>Actinomycetes</taxon>
        <taxon>Kitasatosporales</taxon>
        <taxon>Streptomycetaceae</taxon>
        <taxon>Streptomyces</taxon>
    </lineage>
</organism>
<dbReference type="InterPro" id="IPR001077">
    <property type="entry name" value="COMT_C"/>
</dbReference>
<feature type="domain" description="O-methyltransferase C-terminal" evidence="5">
    <location>
        <begin position="111"/>
        <end position="315"/>
    </location>
</feature>
<evidence type="ECO:0000256" key="2">
    <source>
        <dbReference type="ARBA" id="ARBA00022679"/>
    </source>
</evidence>
<keyword evidence="8" id="KW-1185">Reference proteome</keyword>
<dbReference type="InterPro" id="IPR036390">
    <property type="entry name" value="WH_DNA-bd_sf"/>
</dbReference>
<name>A0A939FRU4_9ACTN</name>
<reference evidence="7" key="1">
    <citation type="submission" date="2021-03" db="EMBL/GenBank/DDBJ databases">
        <title>Streptomyces strains.</title>
        <authorList>
            <person name="Lund M.B."/>
            <person name="Toerring T."/>
        </authorList>
    </citation>
    <scope>NUCLEOTIDE SEQUENCE</scope>
    <source>
        <strain evidence="7">JCM 4242</strain>
    </source>
</reference>
<evidence type="ECO:0000313" key="7">
    <source>
        <dbReference type="EMBL" id="MBO0655533.1"/>
    </source>
</evidence>
<gene>
    <name evidence="7" type="ORF">J1792_22965</name>
</gene>
<dbReference type="InterPro" id="IPR012967">
    <property type="entry name" value="COMT_dimerisation"/>
</dbReference>
<dbReference type="Pfam" id="PF00891">
    <property type="entry name" value="Methyltransf_2"/>
    <property type="match status" value="1"/>
</dbReference>
<dbReference type="Proteomes" id="UP000664781">
    <property type="component" value="Unassembled WGS sequence"/>
</dbReference>
<dbReference type="RefSeq" id="WP_086574019.1">
    <property type="nucleotide sequence ID" value="NZ_JAFMOF010000003.1"/>
</dbReference>
<dbReference type="Gene3D" id="3.40.50.150">
    <property type="entry name" value="Vaccinia Virus protein VP39"/>
    <property type="match status" value="1"/>
</dbReference>
<sequence length="334" mass="34653">MAEDRAPRVGLTTLADLATPMAIRVAATLRVADHMADGRRTAAEIAEATGAHADALDRLLRHLVTVGLFTRDDAGAYAVTEYGRQLRDDHPAGKRRWLDLGGAVGRGDLSFVELGHTVLTGEAAYPVRYGTSFWEDLGADPSLSASFDALMGHHIELDNAGIADAYDWAALGHVVDVGGGSGALLGALLAAHPGLHGTVVDLPGPAAAARRMFDERGLAGRARAVAGSFFDPLPPGAGGYVLSAVIHDWADEPAAAILRRCAEAAGEKGVVLVVEAVGGDGESPSTAMDLRMLAYNGGRERGLAEMRALAARAGLAVRAVRPAGYVSLIEMTPA</sequence>
<evidence type="ECO:0000259" key="6">
    <source>
        <dbReference type="Pfam" id="PF08100"/>
    </source>
</evidence>
<dbReference type="PIRSF" id="PIRSF005739">
    <property type="entry name" value="O-mtase"/>
    <property type="match status" value="1"/>
</dbReference>
<dbReference type="EMBL" id="JAFMOF010000003">
    <property type="protein sequence ID" value="MBO0655533.1"/>
    <property type="molecule type" value="Genomic_DNA"/>
</dbReference>
<dbReference type="PANTHER" id="PTHR43712">
    <property type="entry name" value="PUTATIVE (AFU_ORTHOLOGUE AFUA_4G14580)-RELATED"/>
    <property type="match status" value="1"/>
</dbReference>
<dbReference type="GO" id="GO:0008171">
    <property type="term" value="F:O-methyltransferase activity"/>
    <property type="evidence" value="ECO:0007669"/>
    <property type="project" value="InterPro"/>
</dbReference>
<evidence type="ECO:0000256" key="1">
    <source>
        <dbReference type="ARBA" id="ARBA00022603"/>
    </source>
</evidence>
<dbReference type="SUPFAM" id="SSF53335">
    <property type="entry name" value="S-adenosyl-L-methionine-dependent methyltransferases"/>
    <property type="match status" value="1"/>
</dbReference>
<accession>A0A939FRU4</accession>
<dbReference type="GO" id="GO:0032259">
    <property type="term" value="P:methylation"/>
    <property type="evidence" value="ECO:0007669"/>
    <property type="project" value="UniProtKB-KW"/>
</dbReference>
<comment type="caution">
    <text evidence="7">The sequence shown here is derived from an EMBL/GenBank/DDBJ whole genome shotgun (WGS) entry which is preliminary data.</text>
</comment>
<keyword evidence="1 7" id="KW-0489">Methyltransferase</keyword>
<dbReference type="Pfam" id="PF08100">
    <property type="entry name" value="Dimerisation"/>
    <property type="match status" value="1"/>
</dbReference>
<evidence type="ECO:0000256" key="4">
    <source>
        <dbReference type="PIRSR" id="PIRSR005739-1"/>
    </source>
</evidence>
<keyword evidence="2" id="KW-0808">Transferase</keyword>
<keyword evidence="3" id="KW-0949">S-adenosyl-L-methionine</keyword>
<dbReference type="Gene3D" id="1.10.287.1350">
    <property type="match status" value="1"/>
</dbReference>
<dbReference type="SUPFAM" id="SSF46785">
    <property type="entry name" value="Winged helix' DNA-binding domain"/>
    <property type="match status" value="1"/>
</dbReference>
<dbReference type="PROSITE" id="PS51683">
    <property type="entry name" value="SAM_OMT_II"/>
    <property type="match status" value="1"/>
</dbReference>
<feature type="domain" description="O-methyltransferase dimerisation" evidence="6">
    <location>
        <begin position="17"/>
        <end position="84"/>
    </location>
</feature>
<protein>
    <submittedName>
        <fullName evidence="7">Methyltransferase</fullName>
    </submittedName>
</protein>
<dbReference type="AlphaFoldDB" id="A0A939FRU4"/>